<dbReference type="Pfam" id="PF13840">
    <property type="entry name" value="ACT_7"/>
    <property type="match status" value="1"/>
</dbReference>
<evidence type="ECO:0000259" key="1">
    <source>
        <dbReference type="Pfam" id="PF13840"/>
    </source>
</evidence>
<evidence type="ECO:0000313" key="7">
    <source>
        <dbReference type="Proteomes" id="UP000719916"/>
    </source>
</evidence>
<dbReference type="PANTHER" id="PTHR31131">
    <property type="entry name" value="CHROMOSOME 1, WHOLE GENOME SHOTGUN SEQUENCE"/>
    <property type="match status" value="1"/>
</dbReference>
<dbReference type="Proteomes" id="UP000501069">
    <property type="component" value="Chromosome"/>
</dbReference>
<sequence>MEIKKLDYDFSVCKVADYSKVNLESDFCFIGKTDEENSLVCLTEAVPDNTTERDDGWKAFRIQGVLDFSLIGILSKISALLAENKIGIFAVSTYNTDYILTKRENFEKAIQVLENAGYTIV</sequence>
<dbReference type="Proteomes" id="UP000719916">
    <property type="component" value="Unassembled WGS sequence"/>
</dbReference>
<dbReference type="Proteomes" id="UP000315200">
    <property type="component" value="Unassembled WGS sequence"/>
</dbReference>
<evidence type="ECO:0000313" key="2">
    <source>
        <dbReference type="EMBL" id="GEA36283.1"/>
    </source>
</evidence>
<dbReference type="InterPro" id="IPR027795">
    <property type="entry name" value="CASTOR_ACT_dom"/>
</dbReference>
<evidence type="ECO:0000313" key="6">
    <source>
        <dbReference type="Proteomes" id="UP000501069"/>
    </source>
</evidence>
<protein>
    <submittedName>
        <fullName evidence="3">ACT domain-containing protein</fullName>
    </submittedName>
    <submittedName>
        <fullName evidence="2">Amino acid-binding protein</fullName>
    </submittedName>
</protein>
<proteinExistence type="predicted"/>
<dbReference type="InterPro" id="IPR045865">
    <property type="entry name" value="ACT-like_dom_sf"/>
</dbReference>
<evidence type="ECO:0000313" key="3">
    <source>
        <dbReference type="EMBL" id="NSJ46450.1"/>
    </source>
</evidence>
<dbReference type="RefSeq" id="WP_002586562.1">
    <property type="nucleotide sequence ID" value="NZ_AP031445.1"/>
</dbReference>
<dbReference type="Gene3D" id="3.30.2130.10">
    <property type="entry name" value="VC0802-like"/>
    <property type="match status" value="1"/>
</dbReference>
<reference evidence="2 5" key="1">
    <citation type="submission" date="2019-06" db="EMBL/GenBank/DDBJ databases">
        <title>Draft genome sequence of [Clostridium] clostridioforme NBRC 113352.</title>
        <authorList>
            <person name="Miura T."/>
            <person name="Furukawa M."/>
            <person name="Shimamura M."/>
            <person name="Ohyama Y."/>
            <person name="Yamazoe A."/>
            <person name="Kawasaki H."/>
        </authorList>
    </citation>
    <scope>NUCLEOTIDE SEQUENCE [LARGE SCALE GENOMIC DNA]</scope>
    <source>
        <strain evidence="2 5">NBRC 113352</strain>
    </source>
</reference>
<accession>A0A829WBD8</accession>
<evidence type="ECO:0000313" key="4">
    <source>
        <dbReference type="EMBL" id="QIX90227.1"/>
    </source>
</evidence>
<dbReference type="EMBL" id="CP050964">
    <property type="protein sequence ID" value="QIX90227.1"/>
    <property type="molecule type" value="Genomic_DNA"/>
</dbReference>
<feature type="domain" description="CASTOR ACT" evidence="1">
    <location>
        <begin position="53"/>
        <end position="115"/>
    </location>
</feature>
<dbReference type="EMBL" id="BJLB01000001">
    <property type="protein sequence ID" value="GEA36283.1"/>
    <property type="molecule type" value="Genomic_DNA"/>
</dbReference>
<dbReference type="InterPro" id="IPR051719">
    <property type="entry name" value="CASTOR_mTORC1"/>
</dbReference>
<reference evidence="3" key="4">
    <citation type="submission" date="2020-02" db="EMBL/GenBank/DDBJ databases">
        <authorList>
            <person name="Littmann E."/>
            <person name="Sorbara M."/>
        </authorList>
    </citation>
    <scope>NUCLEOTIDE SEQUENCE</scope>
    <source>
        <strain evidence="3">MSK.2.26</strain>
    </source>
</reference>
<dbReference type="SUPFAM" id="SSF55021">
    <property type="entry name" value="ACT-like"/>
    <property type="match status" value="2"/>
</dbReference>
<organism evidence="2 5">
    <name type="scientific">Enterocloster clostridioformis</name>
    <dbReference type="NCBI Taxonomy" id="1531"/>
    <lineage>
        <taxon>Bacteria</taxon>
        <taxon>Bacillati</taxon>
        <taxon>Bacillota</taxon>
        <taxon>Clostridia</taxon>
        <taxon>Lachnospirales</taxon>
        <taxon>Lachnospiraceae</taxon>
        <taxon>Enterocloster</taxon>
    </lineage>
</organism>
<dbReference type="PIRSF" id="PIRSF008459">
    <property type="entry name" value="UCP008459"/>
    <property type="match status" value="1"/>
</dbReference>
<dbReference type="EMBL" id="JAAISW010000067">
    <property type="protein sequence ID" value="NSJ46450.1"/>
    <property type="molecule type" value="Genomic_DNA"/>
</dbReference>
<gene>
    <name evidence="2" type="ORF">Ccl03g_19960</name>
    <name evidence="4" type="ORF">FOC47_06315</name>
    <name evidence="3" type="ORF">G5B26_23395</name>
</gene>
<evidence type="ECO:0000313" key="5">
    <source>
        <dbReference type="Proteomes" id="UP000315200"/>
    </source>
</evidence>
<dbReference type="AlphaFoldDB" id="A0A829WBD8"/>
<dbReference type="GeneID" id="57960774"/>
<name>A0A829WBD8_9FIRM</name>
<reference evidence="3 7" key="3">
    <citation type="journal article" date="2020" name="Cell Host Microbe">
        <title>Functional and Genomic Variation between Human-Derived Isolates of Lachnospiraceae Reveals Inter- and Intra-Species Diversity.</title>
        <authorList>
            <person name="Sorbara M.T."/>
            <person name="Littmann E.R."/>
            <person name="Fontana E."/>
            <person name="Moody T.U."/>
            <person name="Kohout C.E."/>
            <person name="Gjonbalaj M."/>
            <person name="Eaton V."/>
            <person name="Seok R."/>
            <person name="Leiner I.M."/>
            <person name="Pamer E.G."/>
        </authorList>
    </citation>
    <scope>NUCLEOTIDE SEQUENCE [LARGE SCALE GENOMIC DNA]</scope>
    <source>
        <strain evidence="3 7">MSK.2.26</strain>
    </source>
</reference>
<dbReference type="InterPro" id="IPR016540">
    <property type="entry name" value="UCP008459"/>
</dbReference>
<dbReference type="PANTHER" id="PTHR31131:SF6">
    <property type="entry name" value="CASTOR ACT DOMAIN-CONTAINING PROTEIN"/>
    <property type="match status" value="1"/>
</dbReference>
<reference evidence="4 6" key="2">
    <citation type="submission" date="2019-11" db="EMBL/GenBank/DDBJ databases">
        <title>FDA dAtabase for Regulatory Grade micrObial Sequences (FDA-ARGOS): Supporting development and validation of Infectious Disease Dx tests.</title>
        <authorList>
            <person name="Turner S."/>
            <person name="Byrd R."/>
            <person name="Tallon L."/>
            <person name="Sadzewicz L."/>
            <person name="Vavikolanu K."/>
            <person name="Mehta A."/>
            <person name="Aluvathingal J."/>
            <person name="Nadendla S."/>
            <person name="Myers T."/>
            <person name="Yan Y."/>
            <person name="Sichtig H."/>
        </authorList>
    </citation>
    <scope>NUCLEOTIDE SEQUENCE [LARGE SCALE GENOMIC DNA]</scope>
    <source>
        <strain evidence="4 6">FDAARGOS_739</strain>
    </source>
</reference>